<sequence>MYRDLECQHYLVQERYDQRPDIPNLTSVGFERWMTLLIQAHPEEKYRRLGKAVLEIPISNPDKRERLQKEISRRLFPQDEAREIREHVDHTIAKHADIQQSHHDTLFYTSSAGKRMCNPPQKYSQRRVRFVLPTDNHSDTSQHLEKPTYKCTEKARR</sequence>
<name>A0ABR4ARZ0_9LECA</name>
<comment type="caution">
    <text evidence="3">The sequence shown here is derived from an EMBL/GenBank/DDBJ whole genome shotgun (WGS) entry which is preliminary data.</text>
</comment>
<evidence type="ECO:0000259" key="2">
    <source>
        <dbReference type="Pfam" id="PF24355"/>
    </source>
</evidence>
<feature type="region of interest" description="Disordered" evidence="1">
    <location>
        <begin position="134"/>
        <end position="157"/>
    </location>
</feature>
<gene>
    <name evidence="3" type="ORF">N7G274_000658</name>
</gene>
<dbReference type="InterPro" id="IPR055936">
    <property type="entry name" value="DUF7514"/>
</dbReference>
<reference evidence="3 4" key="1">
    <citation type="submission" date="2024-09" db="EMBL/GenBank/DDBJ databases">
        <title>Rethinking Asexuality: The Enigmatic Case of Functional Sexual Genes in Lepraria (Stereocaulaceae).</title>
        <authorList>
            <person name="Doellman M."/>
            <person name="Sun Y."/>
            <person name="Barcenas-Pena A."/>
            <person name="Lumbsch H.T."/>
            <person name="Grewe F."/>
        </authorList>
    </citation>
    <scope>NUCLEOTIDE SEQUENCE [LARGE SCALE GENOMIC DNA]</scope>
    <source>
        <strain evidence="3 4">Mercado 3170</strain>
    </source>
</reference>
<feature type="compositionally biased region" description="Basic and acidic residues" evidence="1">
    <location>
        <begin position="136"/>
        <end position="157"/>
    </location>
</feature>
<keyword evidence="4" id="KW-1185">Reference proteome</keyword>
<proteinExistence type="predicted"/>
<dbReference type="Proteomes" id="UP001590950">
    <property type="component" value="Unassembled WGS sequence"/>
</dbReference>
<evidence type="ECO:0000256" key="1">
    <source>
        <dbReference type="SAM" id="MobiDB-lite"/>
    </source>
</evidence>
<evidence type="ECO:0000313" key="4">
    <source>
        <dbReference type="Proteomes" id="UP001590950"/>
    </source>
</evidence>
<dbReference type="Pfam" id="PF24355">
    <property type="entry name" value="DUF7514"/>
    <property type="match status" value="1"/>
</dbReference>
<protein>
    <recommendedName>
        <fullName evidence="2">DUF7514 domain-containing protein</fullName>
    </recommendedName>
</protein>
<accession>A0ABR4ARZ0</accession>
<dbReference type="PANTHER" id="PTHR39611">
    <property type="entry name" value="HYDROXYPROLINE-RICH GLYCOPROTEIN DZ-HRGP-RELATED"/>
    <property type="match status" value="1"/>
</dbReference>
<dbReference type="PANTHER" id="PTHR39611:SF1">
    <property type="entry name" value="HYDROXYPROLINE-RICH GLYCOPROTEIN DZ-HRGP"/>
    <property type="match status" value="1"/>
</dbReference>
<organism evidence="3 4">
    <name type="scientific">Stereocaulon virgatum</name>
    <dbReference type="NCBI Taxonomy" id="373712"/>
    <lineage>
        <taxon>Eukaryota</taxon>
        <taxon>Fungi</taxon>
        <taxon>Dikarya</taxon>
        <taxon>Ascomycota</taxon>
        <taxon>Pezizomycotina</taxon>
        <taxon>Lecanoromycetes</taxon>
        <taxon>OSLEUM clade</taxon>
        <taxon>Lecanoromycetidae</taxon>
        <taxon>Lecanorales</taxon>
        <taxon>Lecanorineae</taxon>
        <taxon>Stereocaulaceae</taxon>
        <taxon>Stereocaulon</taxon>
    </lineage>
</organism>
<evidence type="ECO:0000313" key="3">
    <source>
        <dbReference type="EMBL" id="KAL2047616.1"/>
    </source>
</evidence>
<feature type="domain" description="DUF7514" evidence="2">
    <location>
        <begin position="1"/>
        <end position="90"/>
    </location>
</feature>
<dbReference type="EMBL" id="JBEFKJ010000002">
    <property type="protein sequence ID" value="KAL2047616.1"/>
    <property type="molecule type" value="Genomic_DNA"/>
</dbReference>